<keyword evidence="2" id="KW-0677">Repeat</keyword>
<feature type="repeat" description="WD" evidence="3">
    <location>
        <begin position="67"/>
        <end position="108"/>
    </location>
</feature>
<dbReference type="EMBL" id="JACAZH010000006">
    <property type="protein sequence ID" value="KAF7367052.1"/>
    <property type="molecule type" value="Genomic_DNA"/>
</dbReference>
<dbReference type="InterPro" id="IPR015943">
    <property type="entry name" value="WD40/YVTN_repeat-like_dom_sf"/>
</dbReference>
<dbReference type="PROSITE" id="PS50082">
    <property type="entry name" value="WD_REPEATS_2"/>
    <property type="match status" value="3"/>
</dbReference>
<protein>
    <submittedName>
        <fullName evidence="4">WD40 repeat-like protein</fullName>
    </submittedName>
</protein>
<dbReference type="SUPFAM" id="SSF50978">
    <property type="entry name" value="WD40 repeat-like"/>
    <property type="match status" value="1"/>
</dbReference>
<keyword evidence="5" id="KW-1185">Reference proteome</keyword>
<feature type="repeat" description="WD" evidence="3">
    <location>
        <begin position="24"/>
        <end position="65"/>
    </location>
</feature>
<name>A0A8H6YXJ3_9AGAR</name>
<dbReference type="PANTHER" id="PTHR22847">
    <property type="entry name" value="WD40 REPEAT PROTEIN"/>
    <property type="match status" value="1"/>
</dbReference>
<organism evidence="4 5">
    <name type="scientific">Mycena sanguinolenta</name>
    <dbReference type="NCBI Taxonomy" id="230812"/>
    <lineage>
        <taxon>Eukaryota</taxon>
        <taxon>Fungi</taxon>
        <taxon>Dikarya</taxon>
        <taxon>Basidiomycota</taxon>
        <taxon>Agaricomycotina</taxon>
        <taxon>Agaricomycetes</taxon>
        <taxon>Agaricomycetidae</taxon>
        <taxon>Agaricales</taxon>
        <taxon>Marasmiineae</taxon>
        <taxon>Mycenaceae</taxon>
        <taxon>Mycena</taxon>
    </lineage>
</organism>
<dbReference type="Pfam" id="PF00400">
    <property type="entry name" value="WD40"/>
    <property type="match status" value="3"/>
</dbReference>
<dbReference type="Proteomes" id="UP000623467">
    <property type="component" value="Unassembled WGS sequence"/>
</dbReference>
<accession>A0A8H6YXJ3</accession>
<evidence type="ECO:0000256" key="1">
    <source>
        <dbReference type="ARBA" id="ARBA00022574"/>
    </source>
</evidence>
<dbReference type="OrthoDB" id="2615105at2759"/>
<dbReference type="Gene3D" id="2.130.10.10">
    <property type="entry name" value="YVTN repeat-like/Quinoprotein amine dehydrogenase"/>
    <property type="match status" value="2"/>
</dbReference>
<evidence type="ECO:0000313" key="4">
    <source>
        <dbReference type="EMBL" id="KAF7367052.1"/>
    </source>
</evidence>
<dbReference type="InterPro" id="IPR020472">
    <property type="entry name" value="WD40_PAC1"/>
</dbReference>
<comment type="caution">
    <text evidence="4">The sequence shown here is derived from an EMBL/GenBank/DDBJ whole genome shotgun (WGS) entry which is preliminary data.</text>
</comment>
<dbReference type="PANTHER" id="PTHR22847:SF637">
    <property type="entry name" value="WD REPEAT DOMAIN 5B"/>
    <property type="match status" value="1"/>
</dbReference>
<evidence type="ECO:0000256" key="2">
    <source>
        <dbReference type="ARBA" id="ARBA00022737"/>
    </source>
</evidence>
<dbReference type="InterPro" id="IPR036322">
    <property type="entry name" value="WD40_repeat_dom_sf"/>
</dbReference>
<dbReference type="InterPro" id="IPR001680">
    <property type="entry name" value="WD40_rpt"/>
</dbReference>
<dbReference type="InterPro" id="IPR019775">
    <property type="entry name" value="WD40_repeat_CS"/>
</dbReference>
<gene>
    <name evidence="4" type="ORF">MSAN_00964400</name>
</gene>
<evidence type="ECO:0000313" key="5">
    <source>
        <dbReference type="Proteomes" id="UP000623467"/>
    </source>
</evidence>
<dbReference type="PRINTS" id="PR00320">
    <property type="entry name" value="GPROTEINBRPT"/>
</dbReference>
<proteinExistence type="predicted"/>
<dbReference type="GO" id="GO:1990234">
    <property type="term" value="C:transferase complex"/>
    <property type="evidence" value="ECO:0007669"/>
    <property type="project" value="UniProtKB-ARBA"/>
</dbReference>
<dbReference type="AlphaFoldDB" id="A0A8H6YXJ3"/>
<dbReference type="CDD" id="cd00200">
    <property type="entry name" value="WD40"/>
    <property type="match status" value="1"/>
</dbReference>
<sequence length="228" mass="24832">MLELDDKTIHVWDTRTGEVFMGPLEGHTGSVHCVAFSPDGTRIASGSWDMTIRVWDAKTGKAVIEPMEGHTNCVNSVAFSPDGTCIASGSDDMTIRVWDAKTGKAVREPIYGHTSYVYSVAFSPDGTCPASGSRDQTIHVWQLTPCETTVQESGSLPVDLDSTSLSFLHSGDNWICGPNKELIMWVPPEYQKFLQVPPHFILGGASAKVTVDLSRVVHGTNWVKCYVG</sequence>
<evidence type="ECO:0000256" key="3">
    <source>
        <dbReference type="PROSITE-ProRule" id="PRU00221"/>
    </source>
</evidence>
<keyword evidence="1 3" id="KW-0853">WD repeat</keyword>
<reference evidence="4" key="1">
    <citation type="submission" date="2020-05" db="EMBL/GenBank/DDBJ databases">
        <title>Mycena genomes resolve the evolution of fungal bioluminescence.</title>
        <authorList>
            <person name="Tsai I.J."/>
        </authorList>
    </citation>
    <scope>NUCLEOTIDE SEQUENCE</scope>
    <source>
        <strain evidence="4">160909Yilan</strain>
    </source>
</reference>
<dbReference type="GO" id="GO:0005634">
    <property type="term" value="C:nucleus"/>
    <property type="evidence" value="ECO:0007669"/>
    <property type="project" value="TreeGrafter"/>
</dbReference>
<dbReference type="PROSITE" id="PS50294">
    <property type="entry name" value="WD_REPEATS_REGION"/>
    <property type="match status" value="3"/>
</dbReference>
<feature type="repeat" description="WD" evidence="3">
    <location>
        <begin position="110"/>
        <end position="143"/>
    </location>
</feature>
<dbReference type="SMART" id="SM00320">
    <property type="entry name" value="WD40"/>
    <property type="match status" value="3"/>
</dbReference>
<dbReference type="PROSITE" id="PS00678">
    <property type="entry name" value="WD_REPEATS_1"/>
    <property type="match status" value="2"/>
</dbReference>